<name>A0A9N9Q4U9_9HELO</name>
<dbReference type="EMBL" id="CAJVRM010000077">
    <property type="protein sequence ID" value="CAG8973651.1"/>
    <property type="molecule type" value="Genomic_DNA"/>
</dbReference>
<organism evidence="1 2">
    <name type="scientific">Hymenoscyphus albidus</name>
    <dbReference type="NCBI Taxonomy" id="595503"/>
    <lineage>
        <taxon>Eukaryota</taxon>
        <taxon>Fungi</taxon>
        <taxon>Dikarya</taxon>
        <taxon>Ascomycota</taxon>
        <taxon>Pezizomycotina</taxon>
        <taxon>Leotiomycetes</taxon>
        <taxon>Helotiales</taxon>
        <taxon>Helotiaceae</taxon>
        <taxon>Hymenoscyphus</taxon>
    </lineage>
</organism>
<accession>A0A9N9Q4U9</accession>
<comment type="caution">
    <text evidence="1">The sequence shown here is derived from an EMBL/GenBank/DDBJ whole genome shotgun (WGS) entry which is preliminary data.</text>
</comment>
<gene>
    <name evidence="1" type="ORF">HYALB_00002217</name>
</gene>
<dbReference type="Proteomes" id="UP000701801">
    <property type="component" value="Unassembled WGS sequence"/>
</dbReference>
<protein>
    <submittedName>
        <fullName evidence="1">Uncharacterized protein</fullName>
    </submittedName>
</protein>
<evidence type="ECO:0000313" key="2">
    <source>
        <dbReference type="Proteomes" id="UP000701801"/>
    </source>
</evidence>
<sequence>MRREFSLTPFPYVDDNGLKAHHLPSFASVDLARTTVASQLDLQTTRFHREPRNLRGYTEMKKDVTDITDNIELENEAAVLVGDLYHRHSIRVDIYSLTRKGRYSSRPEQTG</sequence>
<reference evidence="1" key="1">
    <citation type="submission" date="2021-07" db="EMBL/GenBank/DDBJ databases">
        <authorList>
            <person name="Durling M."/>
        </authorList>
    </citation>
    <scope>NUCLEOTIDE SEQUENCE</scope>
</reference>
<evidence type="ECO:0000313" key="1">
    <source>
        <dbReference type="EMBL" id="CAG8973651.1"/>
    </source>
</evidence>
<keyword evidence="2" id="KW-1185">Reference proteome</keyword>
<proteinExistence type="predicted"/>
<dbReference type="AlphaFoldDB" id="A0A9N9Q4U9"/>